<reference evidence="1 2" key="1">
    <citation type="submission" date="2019-02" db="EMBL/GenBank/DDBJ databases">
        <title>Deep-cultivation of Planctomycetes and their phenomic and genomic characterization uncovers novel biology.</title>
        <authorList>
            <person name="Wiegand S."/>
            <person name="Jogler M."/>
            <person name="Boedeker C."/>
            <person name="Pinto D."/>
            <person name="Vollmers J."/>
            <person name="Rivas-Marin E."/>
            <person name="Kohn T."/>
            <person name="Peeters S.H."/>
            <person name="Heuer A."/>
            <person name="Rast P."/>
            <person name="Oberbeckmann S."/>
            <person name="Bunk B."/>
            <person name="Jeske O."/>
            <person name="Meyerdierks A."/>
            <person name="Storesund J.E."/>
            <person name="Kallscheuer N."/>
            <person name="Luecker S."/>
            <person name="Lage O.M."/>
            <person name="Pohl T."/>
            <person name="Merkel B.J."/>
            <person name="Hornburger P."/>
            <person name="Mueller R.-W."/>
            <person name="Bruemmer F."/>
            <person name="Labrenz M."/>
            <person name="Spormann A.M."/>
            <person name="Op den Camp H."/>
            <person name="Overmann J."/>
            <person name="Amann R."/>
            <person name="Jetten M.S.M."/>
            <person name="Mascher T."/>
            <person name="Medema M.H."/>
            <person name="Devos D.P."/>
            <person name="Kaster A.-K."/>
            <person name="Ovreas L."/>
            <person name="Rohde M."/>
            <person name="Galperin M.Y."/>
            <person name="Jogler C."/>
        </authorList>
    </citation>
    <scope>NUCLEOTIDE SEQUENCE [LARGE SCALE GENOMIC DNA]</scope>
    <source>
        <strain evidence="1 2">ETA_A8</strain>
    </source>
</reference>
<gene>
    <name evidence="1" type="ORF">ETAA8_48280</name>
</gene>
<sequence length="155" mass="16777">MSTVRLSLAGSRLFVVVSLVLLALTSTAEAKLLRRASQPAAEPKPAAEAPAVAVAPATCAPKCCPPNICYRHHKGCVCFDPCKTVELILHVKDPCTCCLVEVPVCMPVCCTGDPTVCCYTGFLRRPVVEYSWACGFQLKVVFDRRGDITVHYYGL</sequence>
<protein>
    <submittedName>
        <fullName evidence="1">Uncharacterized protein</fullName>
    </submittedName>
</protein>
<accession>A0A517YHL2</accession>
<evidence type="ECO:0000313" key="1">
    <source>
        <dbReference type="EMBL" id="QDU29713.1"/>
    </source>
</evidence>
<dbReference type="RefSeq" id="WP_145093954.1">
    <property type="nucleotide sequence ID" value="NZ_CP036274.1"/>
</dbReference>
<dbReference type="OrthoDB" id="288217at2"/>
<evidence type="ECO:0000313" key="2">
    <source>
        <dbReference type="Proteomes" id="UP000315017"/>
    </source>
</evidence>
<dbReference type="KEGG" id="aagg:ETAA8_48280"/>
<dbReference type="EMBL" id="CP036274">
    <property type="protein sequence ID" value="QDU29713.1"/>
    <property type="molecule type" value="Genomic_DNA"/>
</dbReference>
<dbReference type="Proteomes" id="UP000315017">
    <property type="component" value="Chromosome"/>
</dbReference>
<organism evidence="1 2">
    <name type="scientific">Anatilimnocola aggregata</name>
    <dbReference type="NCBI Taxonomy" id="2528021"/>
    <lineage>
        <taxon>Bacteria</taxon>
        <taxon>Pseudomonadati</taxon>
        <taxon>Planctomycetota</taxon>
        <taxon>Planctomycetia</taxon>
        <taxon>Pirellulales</taxon>
        <taxon>Pirellulaceae</taxon>
        <taxon>Anatilimnocola</taxon>
    </lineage>
</organism>
<proteinExistence type="predicted"/>
<dbReference type="AlphaFoldDB" id="A0A517YHL2"/>
<keyword evidence="2" id="KW-1185">Reference proteome</keyword>
<name>A0A517YHL2_9BACT</name>